<dbReference type="Gene3D" id="1.10.260.40">
    <property type="entry name" value="lambda repressor-like DNA-binding domains"/>
    <property type="match status" value="1"/>
</dbReference>
<dbReference type="Pfam" id="PF01381">
    <property type="entry name" value="HTH_3"/>
    <property type="match status" value="1"/>
</dbReference>
<organism evidence="3 4">
    <name type="scientific">Thalassovita litoralis</name>
    <dbReference type="NCBI Taxonomy" id="1010611"/>
    <lineage>
        <taxon>Bacteria</taxon>
        <taxon>Pseudomonadati</taxon>
        <taxon>Pseudomonadota</taxon>
        <taxon>Alphaproteobacteria</taxon>
        <taxon>Rhodobacterales</taxon>
        <taxon>Roseobacteraceae</taxon>
        <taxon>Thalassovita</taxon>
    </lineage>
</organism>
<dbReference type="Proteomes" id="UP000316030">
    <property type="component" value="Unassembled WGS sequence"/>
</dbReference>
<dbReference type="PANTHER" id="PTHR46558">
    <property type="entry name" value="TRACRIPTIONAL REGULATORY PROTEIN-RELATED-RELATED"/>
    <property type="match status" value="1"/>
</dbReference>
<dbReference type="SMART" id="SM00530">
    <property type="entry name" value="HTH_XRE"/>
    <property type="match status" value="1"/>
</dbReference>
<evidence type="ECO:0000313" key="3">
    <source>
        <dbReference type="EMBL" id="SMO93103.1"/>
    </source>
</evidence>
<accession>A0A521FAA6</accession>
<sequence>MLSEALRLIRVFHDLKQHELADRLGLSKSHISELESGKKAPSMDVIQRYSDEFHIPASSILFFSESLENPSKAKRAKSAIAGKVLQFLQLVEAKTANGEA</sequence>
<dbReference type="PROSITE" id="PS50943">
    <property type="entry name" value="HTH_CROC1"/>
    <property type="match status" value="1"/>
</dbReference>
<dbReference type="EMBL" id="FXTO01000026">
    <property type="protein sequence ID" value="SMO93103.1"/>
    <property type="molecule type" value="Genomic_DNA"/>
</dbReference>
<proteinExistence type="predicted"/>
<dbReference type="PANTHER" id="PTHR46558:SF4">
    <property type="entry name" value="DNA-BIDING PHAGE PROTEIN"/>
    <property type="match status" value="1"/>
</dbReference>
<name>A0A521FAA6_9RHOB</name>
<evidence type="ECO:0000256" key="1">
    <source>
        <dbReference type="ARBA" id="ARBA00023125"/>
    </source>
</evidence>
<dbReference type="RefSeq" id="WP_142494325.1">
    <property type="nucleotide sequence ID" value="NZ_FXTO01000026.1"/>
</dbReference>
<feature type="domain" description="HTH cro/C1-type" evidence="2">
    <location>
        <begin position="6"/>
        <end position="60"/>
    </location>
</feature>
<evidence type="ECO:0000313" key="4">
    <source>
        <dbReference type="Proteomes" id="UP000316030"/>
    </source>
</evidence>
<dbReference type="OrthoDB" id="407979at2"/>
<dbReference type="CDD" id="cd00093">
    <property type="entry name" value="HTH_XRE"/>
    <property type="match status" value="1"/>
</dbReference>
<dbReference type="InterPro" id="IPR010982">
    <property type="entry name" value="Lambda_DNA-bd_dom_sf"/>
</dbReference>
<dbReference type="SUPFAM" id="SSF47413">
    <property type="entry name" value="lambda repressor-like DNA-binding domains"/>
    <property type="match status" value="1"/>
</dbReference>
<dbReference type="InterPro" id="IPR001387">
    <property type="entry name" value="Cro/C1-type_HTH"/>
</dbReference>
<protein>
    <submittedName>
        <fullName evidence="3">DNA-binding transcriptional regulator, XRE-family HTH domain</fullName>
    </submittedName>
</protein>
<keyword evidence="1 3" id="KW-0238">DNA-binding</keyword>
<dbReference type="AlphaFoldDB" id="A0A521FAA6"/>
<dbReference type="GO" id="GO:0003677">
    <property type="term" value="F:DNA binding"/>
    <property type="evidence" value="ECO:0007669"/>
    <property type="project" value="UniProtKB-KW"/>
</dbReference>
<keyword evidence="4" id="KW-1185">Reference proteome</keyword>
<gene>
    <name evidence="3" type="ORF">SAMN06265173_1264</name>
</gene>
<reference evidence="3 4" key="1">
    <citation type="submission" date="2017-05" db="EMBL/GenBank/DDBJ databases">
        <authorList>
            <person name="Varghese N."/>
            <person name="Submissions S."/>
        </authorList>
    </citation>
    <scope>NUCLEOTIDE SEQUENCE [LARGE SCALE GENOMIC DNA]</scope>
    <source>
        <strain evidence="3 4">DSM 29506</strain>
    </source>
</reference>
<evidence type="ECO:0000259" key="2">
    <source>
        <dbReference type="PROSITE" id="PS50943"/>
    </source>
</evidence>